<feature type="transmembrane region" description="Helical" evidence="8">
    <location>
        <begin position="366"/>
        <end position="387"/>
    </location>
</feature>
<dbReference type="InterPro" id="IPR003838">
    <property type="entry name" value="ABC3_permease_C"/>
</dbReference>
<feature type="transmembrane region" description="Helical" evidence="8">
    <location>
        <begin position="317"/>
        <end position="346"/>
    </location>
</feature>
<evidence type="ECO:0000259" key="9">
    <source>
        <dbReference type="Pfam" id="PF02687"/>
    </source>
</evidence>
<evidence type="ECO:0000256" key="3">
    <source>
        <dbReference type="ARBA" id="ARBA00022692"/>
    </source>
</evidence>
<dbReference type="RefSeq" id="WP_253740068.1">
    <property type="nucleotide sequence ID" value="NZ_BAABKA010000051.1"/>
</dbReference>
<dbReference type="AlphaFoldDB" id="A0A9X2G936"/>
<sequence>MTGGGRTVVVWMAWRTLRWHPGSVLGALITLVISATVISALWFVVDSADRQRPVVERYAGTPMVITTGGIPGAIPPRLVAAVGAVPQVAAVVPEHFVVAPFFAGGAPVQVAGDQYSNPIGHGWGSARLTPFGIRQGGPPRREDEVVVDARLAAAARVAVGDRVEVRVAGMPRAYRVTGVAATAVPWRYQSALFFTDGHVAELAGHPRGFTSLGVLPRPGADPHELQQAVARILEPYNPPGAQVFRIATGADRGAAEGNLPPGGSPSDGYNVLWFLVYVMALIAIGMVAAALGVSIRRRSMEIAVLRAIGARPGQIRLLLLAEGLLFSLVAAVLAVPLGGLVAPLVAARFRDFGVVSVSFEVFYRPLPALWTLLFTLAVTLAASLLAVRRALRIRPGDALGQAPAEGGALGRGRLLTGLSLLVTALVLAVLETAHLVDFGQPLGTMIVEFVRVCLIVAAVGLLAPWFVLAVGRLLRPLAARSRRAGGSWPSPTWSSTTAGSPAPQRPSYSV</sequence>
<evidence type="ECO:0000256" key="2">
    <source>
        <dbReference type="ARBA" id="ARBA00022475"/>
    </source>
</evidence>
<keyword evidence="12" id="KW-1185">Reference proteome</keyword>
<evidence type="ECO:0000256" key="1">
    <source>
        <dbReference type="ARBA" id="ARBA00004651"/>
    </source>
</evidence>
<keyword evidence="5 8" id="KW-0472">Membrane</keyword>
<proteinExistence type="inferred from homology"/>
<dbReference type="GO" id="GO:0005886">
    <property type="term" value="C:plasma membrane"/>
    <property type="evidence" value="ECO:0007669"/>
    <property type="project" value="UniProtKB-SubCell"/>
</dbReference>
<evidence type="ECO:0000259" key="10">
    <source>
        <dbReference type="Pfam" id="PF12704"/>
    </source>
</evidence>
<evidence type="ECO:0000256" key="8">
    <source>
        <dbReference type="SAM" id="Phobius"/>
    </source>
</evidence>
<dbReference type="PANTHER" id="PTHR30572:SF4">
    <property type="entry name" value="ABC TRANSPORTER PERMEASE YTRF"/>
    <property type="match status" value="1"/>
</dbReference>
<evidence type="ECO:0000256" key="4">
    <source>
        <dbReference type="ARBA" id="ARBA00022989"/>
    </source>
</evidence>
<dbReference type="Pfam" id="PF02687">
    <property type="entry name" value="FtsX"/>
    <property type="match status" value="1"/>
</dbReference>
<feature type="domain" description="MacB-like periplasmic core" evidence="10">
    <location>
        <begin position="27"/>
        <end position="231"/>
    </location>
</feature>
<feature type="region of interest" description="Disordered" evidence="7">
    <location>
        <begin position="482"/>
        <end position="510"/>
    </location>
</feature>
<feature type="transmembrane region" description="Helical" evidence="8">
    <location>
        <begin position="408"/>
        <end position="429"/>
    </location>
</feature>
<dbReference type="InterPro" id="IPR025857">
    <property type="entry name" value="MacB_PCD"/>
</dbReference>
<evidence type="ECO:0000256" key="5">
    <source>
        <dbReference type="ARBA" id="ARBA00023136"/>
    </source>
</evidence>
<evidence type="ECO:0008006" key="13">
    <source>
        <dbReference type="Google" id="ProtNLM"/>
    </source>
</evidence>
<protein>
    <recommendedName>
        <fullName evidence="13">FtsX-like permease family protein</fullName>
    </recommendedName>
</protein>
<comment type="similarity">
    <text evidence="6">Belongs to the ABC-4 integral membrane protein family.</text>
</comment>
<feature type="transmembrane region" description="Helical" evidence="8">
    <location>
        <begin position="271"/>
        <end position="296"/>
    </location>
</feature>
<organism evidence="11 12">
    <name type="scientific">Nonomuraea thailandensis</name>
    <dbReference type="NCBI Taxonomy" id="1188745"/>
    <lineage>
        <taxon>Bacteria</taxon>
        <taxon>Bacillati</taxon>
        <taxon>Actinomycetota</taxon>
        <taxon>Actinomycetes</taxon>
        <taxon>Streptosporangiales</taxon>
        <taxon>Streptosporangiaceae</taxon>
        <taxon>Nonomuraea</taxon>
    </lineage>
</organism>
<dbReference type="Pfam" id="PF12704">
    <property type="entry name" value="MacB_PCD"/>
    <property type="match status" value="1"/>
</dbReference>
<name>A0A9X2G936_9ACTN</name>
<gene>
    <name evidence="11" type="ORF">HD597_000540</name>
</gene>
<dbReference type="GO" id="GO:0022857">
    <property type="term" value="F:transmembrane transporter activity"/>
    <property type="evidence" value="ECO:0007669"/>
    <property type="project" value="TreeGrafter"/>
</dbReference>
<dbReference type="PANTHER" id="PTHR30572">
    <property type="entry name" value="MEMBRANE COMPONENT OF TRANSPORTER-RELATED"/>
    <property type="match status" value="1"/>
</dbReference>
<comment type="caution">
    <text evidence="11">The sequence shown here is derived from an EMBL/GenBank/DDBJ whole genome shotgun (WGS) entry which is preliminary data.</text>
</comment>
<keyword evidence="4 8" id="KW-1133">Transmembrane helix</keyword>
<feature type="transmembrane region" description="Helical" evidence="8">
    <location>
        <begin position="24"/>
        <end position="45"/>
    </location>
</feature>
<reference evidence="11" key="1">
    <citation type="submission" date="2022-06" db="EMBL/GenBank/DDBJ databases">
        <title>Sequencing the genomes of 1000 actinobacteria strains.</title>
        <authorList>
            <person name="Klenk H.-P."/>
        </authorList>
    </citation>
    <scope>NUCLEOTIDE SEQUENCE</scope>
    <source>
        <strain evidence="11">DSM 46694</strain>
    </source>
</reference>
<evidence type="ECO:0000313" key="12">
    <source>
        <dbReference type="Proteomes" id="UP001139648"/>
    </source>
</evidence>
<comment type="subcellular location">
    <subcellularLocation>
        <location evidence="1">Cell membrane</location>
        <topology evidence="1">Multi-pass membrane protein</topology>
    </subcellularLocation>
</comment>
<dbReference type="EMBL" id="JAMZEB010000001">
    <property type="protein sequence ID" value="MCP2353520.1"/>
    <property type="molecule type" value="Genomic_DNA"/>
</dbReference>
<dbReference type="InterPro" id="IPR050250">
    <property type="entry name" value="Macrolide_Exporter_MacB"/>
</dbReference>
<evidence type="ECO:0000313" key="11">
    <source>
        <dbReference type="EMBL" id="MCP2353520.1"/>
    </source>
</evidence>
<accession>A0A9X2G936</accession>
<keyword evidence="3 8" id="KW-0812">Transmembrane</keyword>
<feature type="transmembrane region" description="Helical" evidence="8">
    <location>
        <begin position="449"/>
        <end position="474"/>
    </location>
</feature>
<keyword evidence="2" id="KW-1003">Cell membrane</keyword>
<evidence type="ECO:0000256" key="7">
    <source>
        <dbReference type="SAM" id="MobiDB-lite"/>
    </source>
</evidence>
<feature type="compositionally biased region" description="Low complexity" evidence="7">
    <location>
        <begin position="482"/>
        <end position="502"/>
    </location>
</feature>
<evidence type="ECO:0000256" key="6">
    <source>
        <dbReference type="ARBA" id="ARBA00038076"/>
    </source>
</evidence>
<dbReference type="Proteomes" id="UP001139648">
    <property type="component" value="Unassembled WGS sequence"/>
</dbReference>
<feature type="domain" description="ABC3 transporter permease C-terminal" evidence="9">
    <location>
        <begin position="274"/>
        <end position="394"/>
    </location>
</feature>